<name>A0A9Q1KE32_9CARY</name>
<comment type="similarity">
    <text evidence="2">Belongs to the oxygen-dependent FAD-linked oxidoreductase family.</text>
</comment>
<dbReference type="FunFam" id="3.30.43.10:FF:000004">
    <property type="entry name" value="Berberine bridge enzyme-like 15"/>
    <property type="match status" value="1"/>
</dbReference>
<evidence type="ECO:0000256" key="8">
    <source>
        <dbReference type="SAM" id="SignalP"/>
    </source>
</evidence>
<accession>A0A9Q1KE32</accession>
<evidence type="ECO:0000259" key="9">
    <source>
        <dbReference type="PROSITE" id="PS51387"/>
    </source>
</evidence>
<protein>
    <recommendedName>
        <fullName evidence="9">FAD-binding PCMH-type domain-containing protein</fullName>
    </recommendedName>
</protein>
<evidence type="ECO:0000256" key="2">
    <source>
        <dbReference type="ARBA" id="ARBA00005466"/>
    </source>
</evidence>
<feature type="signal peptide" evidence="8">
    <location>
        <begin position="1"/>
        <end position="26"/>
    </location>
</feature>
<dbReference type="GO" id="GO:0071949">
    <property type="term" value="F:FAD binding"/>
    <property type="evidence" value="ECO:0007669"/>
    <property type="project" value="InterPro"/>
</dbReference>
<dbReference type="Gene3D" id="3.30.43.10">
    <property type="entry name" value="Uridine Diphospho-n-acetylenolpyruvylglucosamine Reductase, domain 2"/>
    <property type="match status" value="1"/>
</dbReference>
<dbReference type="Pfam" id="PF01565">
    <property type="entry name" value="FAD_binding_4"/>
    <property type="match status" value="1"/>
</dbReference>
<keyword evidence="4 8" id="KW-0732">Signal</keyword>
<gene>
    <name evidence="10" type="ORF">Cgig2_006982</name>
</gene>
<evidence type="ECO:0000313" key="11">
    <source>
        <dbReference type="Proteomes" id="UP001153076"/>
    </source>
</evidence>
<keyword evidence="3" id="KW-0285">Flavoprotein</keyword>
<dbReference type="AlphaFoldDB" id="A0A9Q1KE32"/>
<feature type="domain" description="FAD-binding PCMH-type" evidence="9">
    <location>
        <begin position="77"/>
        <end position="256"/>
    </location>
</feature>
<evidence type="ECO:0000256" key="7">
    <source>
        <dbReference type="ARBA" id="ARBA00023180"/>
    </source>
</evidence>
<reference evidence="10" key="1">
    <citation type="submission" date="2022-04" db="EMBL/GenBank/DDBJ databases">
        <title>Carnegiea gigantea Genome sequencing and assembly v2.</title>
        <authorList>
            <person name="Copetti D."/>
            <person name="Sanderson M.J."/>
            <person name="Burquez A."/>
            <person name="Wojciechowski M.F."/>
        </authorList>
    </citation>
    <scope>NUCLEOTIDE SEQUENCE</scope>
    <source>
        <strain evidence="10">SGP5-SGP5p</strain>
        <tissue evidence="10">Aerial part</tissue>
    </source>
</reference>
<dbReference type="GO" id="GO:0016491">
    <property type="term" value="F:oxidoreductase activity"/>
    <property type="evidence" value="ECO:0007669"/>
    <property type="project" value="InterPro"/>
</dbReference>
<proteinExistence type="inferred from homology"/>
<comment type="caution">
    <text evidence="10">The sequence shown here is derived from an EMBL/GenBank/DDBJ whole genome shotgun (WGS) entry which is preliminary data.</text>
</comment>
<evidence type="ECO:0000256" key="3">
    <source>
        <dbReference type="ARBA" id="ARBA00022630"/>
    </source>
</evidence>
<keyword evidence="5" id="KW-0274">FAD</keyword>
<dbReference type="OrthoDB" id="407275at2759"/>
<evidence type="ECO:0000256" key="6">
    <source>
        <dbReference type="ARBA" id="ARBA00023157"/>
    </source>
</evidence>
<evidence type="ECO:0000256" key="1">
    <source>
        <dbReference type="ARBA" id="ARBA00001974"/>
    </source>
</evidence>
<dbReference type="InterPro" id="IPR016167">
    <property type="entry name" value="FAD-bd_PCMH_sub1"/>
</dbReference>
<dbReference type="Gene3D" id="3.40.462.20">
    <property type="match status" value="1"/>
</dbReference>
<dbReference type="EMBL" id="JAKOGI010000175">
    <property type="protein sequence ID" value="KAJ8441153.1"/>
    <property type="molecule type" value="Genomic_DNA"/>
</dbReference>
<dbReference type="InterPro" id="IPR006094">
    <property type="entry name" value="Oxid_FAD_bind_N"/>
</dbReference>
<dbReference type="InterPro" id="IPR016166">
    <property type="entry name" value="FAD-bd_PCMH"/>
</dbReference>
<dbReference type="InterPro" id="IPR012951">
    <property type="entry name" value="BBE"/>
</dbReference>
<dbReference type="InterPro" id="IPR036318">
    <property type="entry name" value="FAD-bd_PCMH-like_sf"/>
</dbReference>
<dbReference type="Pfam" id="PF08031">
    <property type="entry name" value="BBE"/>
    <property type="match status" value="1"/>
</dbReference>
<dbReference type="PROSITE" id="PS51387">
    <property type="entry name" value="FAD_PCMH"/>
    <property type="match status" value="1"/>
</dbReference>
<evidence type="ECO:0000256" key="5">
    <source>
        <dbReference type="ARBA" id="ARBA00022827"/>
    </source>
</evidence>
<dbReference type="Proteomes" id="UP001153076">
    <property type="component" value="Unassembled WGS sequence"/>
</dbReference>
<sequence length="413" mass="47310">MKLLHFSPLAFLISFLVLLSSKQVASHPNLDKFLRCVSQRSNSLDQISDVIYTRANCSSFKSVLRSYIRNERFNQSTTPKPLAIVTPLDESHVRATVVCAKYHGLQLRVRSGGHDYEGLSYVSHDPFVLLDMFNLRAIDIDIASETAWAQAEGVTQIVDQWQRVAPNTDPDLFIRAQPRVVKGSEYEGNKTVQVRFIALYLGRAKNLVRLVKKSFPLLGLDHKDCIEMPWINSTLYWFGMPLGNPLEELASRTWKPRFYAKYRSDYVQQPIPEEGLDAIWKKLLEFEDLYLQFNPYGGMMSQVPENATAFPHRAGNLFKIQHLSVWSEPGEENARRYTDASKRLYDALAPYVSKNPREHFLNYRDLDVGTNENGNSTFGAAYFKGNLPRLIATKARVDPDNFFRYEQSIPLTI</sequence>
<feature type="chain" id="PRO_5040344812" description="FAD-binding PCMH-type domain-containing protein" evidence="8">
    <location>
        <begin position="27"/>
        <end position="413"/>
    </location>
</feature>
<evidence type="ECO:0000313" key="10">
    <source>
        <dbReference type="EMBL" id="KAJ8441153.1"/>
    </source>
</evidence>
<evidence type="ECO:0000256" key="4">
    <source>
        <dbReference type="ARBA" id="ARBA00022729"/>
    </source>
</evidence>
<keyword evidence="7" id="KW-0325">Glycoprotein</keyword>
<organism evidence="10 11">
    <name type="scientific">Carnegiea gigantea</name>
    <dbReference type="NCBI Taxonomy" id="171969"/>
    <lineage>
        <taxon>Eukaryota</taxon>
        <taxon>Viridiplantae</taxon>
        <taxon>Streptophyta</taxon>
        <taxon>Embryophyta</taxon>
        <taxon>Tracheophyta</taxon>
        <taxon>Spermatophyta</taxon>
        <taxon>Magnoliopsida</taxon>
        <taxon>eudicotyledons</taxon>
        <taxon>Gunneridae</taxon>
        <taxon>Pentapetalae</taxon>
        <taxon>Caryophyllales</taxon>
        <taxon>Cactineae</taxon>
        <taxon>Cactaceae</taxon>
        <taxon>Cactoideae</taxon>
        <taxon>Echinocereeae</taxon>
        <taxon>Carnegiea</taxon>
    </lineage>
</organism>
<dbReference type="SUPFAM" id="SSF56176">
    <property type="entry name" value="FAD-binding/transporter-associated domain-like"/>
    <property type="match status" value="1"/>
</dbReference>
<keyword evidence="6" id="KW-1015">Disulfide bond</keyword>
<dbReference type="PANTHER" id="PTHR32448">
    <property type="entry name" value="OS08G0158400 PROTEIN"/>
    <property type="match status" value="1"/>
</dbReference>
<keyword evidence="11" id="KW-1185">Reference proteome</keyword>
<comment type="cofactor">
    <cofactor evidence="1">
        <name>FAD</name>
        <dbReference type="ChEBI" id="CHEBI:57692"/>
    </cofactor>
</comment>